<evidence type="ECO:0000313" key="2">
    <source>
        <dbReference type="EMBL" id="KAJ8612815.1"/>
    </source>
</evidence>
<accession>A0AAD7XR95</accession>
<sequence>MVNLPGRRSCTGTLLIANGTCAILCSNIDFPTLAIASRASALFYCDGGSRPTVVAELVPEVLFAQMPKYSLVLVAVDQEPLVASKLCPLLPSPEVLPDLAKNLTHVGTGPELHVVVHLYARPKALLSFYLDDYDARTHRIYFQTPGAPIESHGAPVFYGSHWVGVVVEQSERSSERTTDSMEFPPLYARNAEHGVGIACVLEDYSVLGGINTGNLSKLEREPLVTTFLQPRLATCPFDGKASFDVFDAAGGLDLAAHGLCLSNSDIRQDEKGKHHLPTLAIKAVYEANVSALSDLVDRCGHNFLADVRVANGWSLAHVCASAATNGTMLLPLEGLGVPLDARSTLGDTVAHVAAYHGNLGALRILFTRDAPIDDKNSAGERPVHKALQRRHDDLVSWFRNKGIDIPDLCEEVVT</sequence>
<gene>
    <name evidence="2" type="ORF">CTAYLR_002029</name>
</gene>
<keyword evidence="3" id="KW-1185">Reference proteome</keyword>
<comment type="caution">
    <text evidence="2">The sequence shown here is derived from an EMBL/GenBank/DDBJ whole genome shotgun (WGS) entry which is preliminary data.</text>
</comment>
<dbReference type="InterPro" id="IPR002110">
    <property type="entry name" value="Ankyrin_rpt"/>
</dbReference>
<dbReference type="InterPro" id="IPR036770">
    <property type="entry name" value="Ankyrin_rpt-contain_sf"/>
</dbReference>
<name>A0AAD7XR95_9STRA</name>
<dbReference type="Proteomes" id="UP001230188">
    <property type="component" value="Unassembled WGS sequence"/>
</dbReference>
<protein>
    <submittedName>
        <fullName evidence="2">Uncharacterized protein</fullName>
    </submittedName>
</protein>
<proteinExistence type="predicted"/>
<dbReference type="EMBL" id="JAQMWT010000040">
    <property type="protein sequence ID" value="KAJ8612815.1"/>
    <property type="molecule type" value="Genomic_DNA"/>
</dbReference>
<feature type="repeat" description="ANK" evidence="1">
    <location>
        <begin position="345"/>
        <end position="377"/>
    </location>
</feature>
<dbReference type="SMART" id="SM00248">
    <property type="entry name" value="ANK"/>
    <property type="match status" value="2"/>
</dbReference>
<dbReference type="AlphaFoldDB" id="A0AAD7XR95"/>
<keyword evidence="1" id="KW-0040">ANK repeat</keyword>
<dbReference type="Gene3D" id="1.25.40.20">
    <property type="entry name" value="Ankyrin repeat-containing domain"/>
    <property type="match status" value="1"/>
</dbReference>
<organism evidence="2 3">
    <name type="scientific">Chrysophaeum taylorii</name>
    <dbReference type="NCBI Taxonomy" id="2483200"/>
    <lineage>
        <taxon>Eukaryota</taxon>
        <taxon>Sar</taxon>
        <taxon>Stramenopiles</taxon>
        <taxon>Ochrophyta</taxon>
        <taxon>Pelagophyceae</taxon>
        <taxon>Pelagomonadales</taxon>
        <taxon>Pelagomonadaceae</taxon>
        <taxon>Chrysophaeum</taxon>
    </lineage>
</organism>
<dbReference type="PROSITE" id="PS50088">
    <property type="entry name" value="ANK_REPEAT"/>
    <property type="match status" value="1"/>
</dbReference>
<reference evidence="2" key="1">
    <citation type="submission" date="2023-01" db="EMBL/GenBank/DDBJ databases">
        <title>Metagenome sequencing of chrysophaentin producing Chrysophaeum taylorii.</title>
        <authorList>
            <person name="Davison J."/>
            <person name="Bewley C."/>
        </authorList>
    </citation>
    <scope>NUCLEOTIDE SEQUENCE</scope>
    <source>
        <strain evidence="2">NIES-1699</strain>
    </source>
</reference>
<evidence type="ECO:0000256" key="1">
    <source>
        <dbReference type="PROSITE-ProRule" id="PRU00023"/>
    </source>
</evidence>
<dbReference type="SUPFAM" id="SSF48403">
    <property type="entry name" value="Ankyrin repeat"/>
    <property type="match status" value="1"/>
</dbReference>
<evidence type="ECO:0000313" key="3">
    <source>
        <dbReference type="Proteomes" id="UP001230188"/>
    </source>
</evidence>
<dbReference type="Pfam" id="PF12796">
    <property type="entry name" value="Ank_2"/>
    <property type="match status" value="1"/>
</dbReference>